<accession>A0A420VSA3</accession>
<feature type="chain" id="PRO_5019027750" evidence="1">
    <location>
        <begin position="25"/>
        <end position="316"/>
    </location>
</feature>
<dbReference type="Proteomes" id="UP000282423">
    <property type="component" value="Unassembled WGS sequence"/>
</dbReference>
<keyword evidence="3" id="KW-1185">Reference proteome</keyword>
<dbReference type="AlphaFoldDB" id="A0A420VSA3"/>
<feature type="signal peptide" evidence="1">
    <location>
        <begin position="1"/>
        <end position="24"/>
    </location>
</feature>
<name>A0A420VSA3_9SPHI</name>
<evidence type="ECO:0000313" key="2">
    <source>
        <dbReference type="EMBL" id="RKO69194.1"/>
    </source>
</evidence>
<dbReference type="EMBL" id="RBWS01000022">
    <property type="protein sequence ID" value="RKO69194.1"/>
    <property type="molecule type" value="Genomic_DNA"/>
</dbReference>
<sequence>MRKRIILSIFSVVALFANIPMSVACDVCGCGVGSYYLGILPNFNKRFVGLRYQQNRLQTHLGPNGIRTPNSTNETYRTMELWGAWNFGERWRVMAIIPYSFNERTIGNNSLETGKKNGLGDIVVMGHYKLLDDVRTTGKNKILMQSLWVGAGIKAPTGKYDTSEQSSAEMGAPNNFQLGTASTDFMINAAYDIRLMDAGLNVNATYKINTENKHDYRYANKLTINALGYYKFNIKNKVRISPNAGVLYETQPKDLLYNRFDVTQSGGHSTMGIAGVEINIGAISIGGNFQTPINQNLADGRIKAENRFMTHVSFSF</sequence>
<dbReference type="PROSITE" id="PS51257">
    <property type="entry name" value="PROKAR_LIPOPROTEIN"/>
    <property type="match status" value="1"/>
</dbReference>
<dbReference type="RefSeq" id="WP_121126628.1">
    <property type="nucleotide sequence ID" value="NZ_RBWS01000022.1"/>
</dbReference>
<keyword evidence="1" id="KW-0732">Signal</keyword>
<reference evidence="2 3" key="1">
    <citation type="submission" date="2018-10" db="EMBL/GenBank/DDBJ databases">
        <title>Sphingobacterium sp. M05W1-28.</title>
        <authorList>
            <person name="Cai H."/>
        </authorList>
    </citation>
    <scope>NUCLEOTIDE SEQUENCE [LARGE SCALE GENOMIC DNA]</scope>
    <source>
        <strain evidence="2 3">M05W1-28</strain>
    </source>
</reference>
<evidence type="ECO:0000313" key="3">
    <source>
        <dbReference type="Proteomes" id="UP000282423"/>
    </source>
</evidence>
<comment type="caution">
    <text evidence="2">The sequence shown here is derived from an EMBL/GenBank/DDBJ whole genome shotgun (WGS) entry which is preliminary data.</text>
</comment>
<protein>
    <submittedName>
        <fullName evidence="2">Transporter</fullName>
    </submittedName>
</protein>
<gene>
    <name evidence="2" type="ORF">D7322_23465</name>
</gene>
<dbReference type="OrthoDB" id="1405967at2"/>
<proteinExistence type="predicted"/>
<evidence type="ECO:0000256" key="1">
    <source>
        <dbReference type="SAM" id="SignalP"/>
    </source>
</evidence>
<organism evidence="2 3">
    <name type="scientific">Sphingobacterium puteale</name>
    <dbReference type="NCBI Taxonomy" id="2420510"/>
    <lineage>
        <taxon>Bacteria</taxon>
        <taxon>Pseudomonadati</taxon>
        <taxon>Bacteroidota</taxon>
        <taxon>Sphingobacteriia</taxon>
        <taxon>Sphingobacteriales</taxon>
        <taxon>Sphingobacteriaceae</taxon>
        <taxon>Sphingobacterium</taxon>
    </lineage>
</organism>